<comment type="subcellular location">
    <subcellularLocation>
        <location evidence="1 8">Cell membrane</location>
        <topology evidence="1 8">Multi-pass membrane protein</topology>
    </subcellularLocation>
</comment>
<feature type="transmembrane region" description="Helical" evidence="8">
    <location>
        <begin position="369"/>
        <end position="390"/>
    </location>
</feature>
<feature type="transmembrane region" description="Helical" evidence="8">
    <location>
        <begin position="305"/>
        <end position="330"/>
    </location>
</feature>
<dbReference type="RefSeq" id="WP_097784453.1">
    <property type="nucleotide sequence ID" value="NZ_CCYQ01000026.1"/>
</dbReference>
<dbReference type="PANTHER" id="PTHR30269:SF23">
    <property type="entry name" value="MEMBRANE TRANSPORTER PROTEIN YDHB-RELATED"/>
    <property type="match status" value="1"/>
</dbReference>
<dbReference type="GO" id="GO:0005886">
    <property type="term" value="C:plasma membrane"/>
    <property type="evidence" value="ECO:0007669"/>
    <property type="project" value="UniProtKB-SubCell"/>
</dbReference>
<feature type="transmembrane region" description="Helical" evidence="8">
    <location>
        <begin position="336"/>
        <end position="357"/>
    </location>
</feature>
<keyword evidence="5 8" id="KW-0812">Transmembrane</keyword>
<name>A0A2C8A554_9ACTN</name>
<protein>
    <recommendedName>
        <fullName evidence="8">Probable membrane transporter protein</fullName>
    </recommendedName>
</protein>
<sequence length="416" mass="43525">MLLVLPVVLVLSVLLGVCGRWVAVLSAPALERAKRLNEMDAICKDIWRDHCKNRAGSWLAQVCGRRRMHAGLCADRLWARRLYARSGRGRLEETGMDMELAAVIAVAVIVGIDKSLLPGAGTLAIGILANVIPARQASGLSLALIIVADWCAIWAYRKDVDWGVLRRLLPNVVVGIGVGAVFLALADDTATGRTIGVILLVFIIWNLLAMARKRRRAALGGGLAGYGVSGAATAGSVPAEPPAVSSPGDRGAAASVGEDGELAGDGGAAGGGESQPAGFVSARSGETSPAGWWARTRARFSWRGFGFGGLAGFTTMVANAGGPVTTMYFLAEGLSVTAFLGTTAWFFLVVNLIKLPISLSLGMLQTSSLPLVAAMVPVILATVLFGRWLAHRINPSFFRTVVVALTFVAAIALVIS</sequence>
<evidence type="ECO:0000256" key="8">
    <source>
        <dbReference type="RuleBase" id="RU363041"/>
    </source>
</evidence>
<evidence type="ECO:0000256" key="1">
    <source>
        <dbReference type="ARBA" id="ARBA00004651"/>
    </source>
</evidence>
<dbReference type="InterPro" id="IPR002781">
    <property type="entry name" value="TM_pro_TauE-like"/>
</dbReference>
<feature type="transmembrane region" description="Helical" evidence="8">
    <location>
        <begin position="192"/>
        <end position="211"/>
    </location>
</feature>
<evidence type="ECO:0000256" key="3">
    <source>
        <dbReference type="ARBA" id="ARBA00022448"/>
    </source>
</evidence>
<evidence type="ECO:0000256" key="4">
    <source>
        <dbReference type="ARBA" id="ARBA00022475"/>
    </source>
</evidence>
<feature type="transmembrane region" description="Helical" evidence="8">
    <location>
        <begin position="137"/>
        <end position="156"/>
    </location>
</feature>
<evidence type="ECO:0000256" key="7">
    <source>
        <dbReference type="ARBA" id="ARBA00023136"/>
    </source>
</evidence>
<dbReference type="InterPro" id="IPR052017">
    <property type="entry name" value="TSUP"/>
</dbReference>
<feature type="transmembrane region" description="Helical" evidence="8">
    <location>
        <begin position="168"/>
        <end position="186"/>
    </location>
</feature>
<reference evidence="10" key="1">
    <citation type="submission" date="2016-05" db="EMBL/GenBank/DDBJ databases">
        <authorList>
            <person name="Lavstsen T."/>
            <person name="Jespersen J.S."/>
        </authorList>
    </citation>
    <scope>NUCLEOTIDE SEQUENCE</scope>
    <source>
        <strain evidence="10">PFRJS10</strain>
    </source>
</reference>
<feature type="transmembrane region" description="Helical" evidence="8">
    <location>
        <begin position="396"/>
        <end position="415"/>
    </location>
</feature>
<organism evidence="10">
    <name type="scientific">Propionibacterium freudenreichii</name>
    <dbReference type="NCBI Taxonomy" id="1744"/>
    <lineage>
        <taxon>Bacteria</taxon>
        <taxon>Bacillati</taxon>
        <taxon>Actinomycetota</taxon>
        <taxon>Actinomycetes</taxon>
        <taxon>Propionibacteriales</taxon>
        <taxon>Propionibacteriaceae</taxon>
        <taxon>Propionibacterium</taxon>
    </lineage>
</organism>
<feature type="compositionally biased region" description="Low complexity" evidence="9">
    <location>
        <begin position="237"/>
        <end position="248"/>
    </location>
</feature>
<dbReference type="PANTHER" id="PTHR30269">
    <property type="entry name" value="TRANSMEMBRANE PROTEIN YFCA"/>
    <property type="match status" value="1"/>
</dbReference>
<comment type="similarity">
    <text evidence="2 8">Belongs to the 4-toluene sulfonate uptake permease (TSUP) (TC 2.A.102) family.</text>
</comment>
<keyword evidence="3" id="KW-0813">Transport</keyword>
<proteinExistence type="inferred from homology"/>
<keyword evidence="6 8" id="KW-1133">Transmembrane helix</keyword>
<evidence type="ECO:0000256" key="5">
    <source>
        <dbReference type="ARBA" id="ARBA00022692"/>
    </source>
</evidence>
<dbReference type="AlphaFoldDB" id="A0A2C8A554"/>
<accession>A0A2C8A554</accession>
<dbReference type="EMBL" id="LT576035">
    <property type="protein sequence ID" value="SBN39865.1"/>
    <property type="molecule type" value="Genomic_DNA"/>
</dbReference>
<evidence type="ECO:0000313" key="10">
    <source>
        <dbReference type="EMBL" id="SBN39865.1"/>
    </source>
</evidence>
<evidence type="ECO:0000256" key="9">
    <source>
        <dbReference type="SAM" id="MobiDB-lite"/>
    </source>
</evidence>
<gene>
    <name evidence="10" type="ORF">PFR_JS10_2222</name>
</gene>
<feature type="region of interest" description="Disordered" evidence="9">
    <location>
        <begin position="237"/>
        <end position="287"/>
    </location>
</feature>
<feature type="compositionally biased region" description="Gly residues" evidence="9">
    <location>
        <begin position="263"/>
        <end position="273"/>
    </location>
</feature>
<keyword evidence="4 8" id="KW-1003">Cell membrane</keyword>
<keyword evidence="7 8" id="KW-0472">Membrane</keyword>
<dbReference type="Pfam" id="PF01925">
    <property type="entry name" value="TauE"/>
    <property type="match status" value="2"/>
</dbReference>
<evidence type="ECO:0000256" key="2">
    <source>
        <dbReference type="ARBA" id="ARBA00009142"/>
    </source>
</evidence>
<evidence type="ECO:0000256" key="6">
    <source>
        <dbReference type="ARBA" id="ARBA00022989"/>
    </source>
</evidence>